<sequence length="151" mass="17069">MIEFRYLRTGPYVDHGREVQCGADLAVVSAADLRWYYFLSDLSFTIDDVELTLPWSWTPVFDFLWSMKGVLGQLERGEHSAIGFTENAELIEFAPVAERVKVSCTYSRAEAICGLTDLGDAWLNFRQDVLNQLAAEYPRLAVNPALGELRT</sequence>
<dbReference type="OrthoDB" id="4311998at2"/>
<reference evidence="1 2" key="1">
    <citation type="submission" date="2016-10" db="EMBL/GenBank/DDBJ databases">
        <authorList>
            <person name="de Groot N.N."/>
        </authorList>
    </citation>
    <scope>NUCLEOTIDE SEQUENCE [LARGE SCALE GENOMIC DNA]</scope>
    <source>
        <strain evidence="1 2">DSM 43941</strain>
    </source>
</reference>
<gene>
    <name evidence="1" type="ORF">SAMN04489716_2668</name>
</gene>
<evidence type="ECO:0000313" key="1">
    <source>
        <dbReference type="EMBL" id="SDT15226.1"/>
    </source>
</evidence>
<organism evidence="1 2">
    <name type="scientific">Actinoplanes derwentensis</name>
    <dbReference type="NCBI Taxonomy" id="113562"/>
    <lineage>
        <taxon>Bacteria</taxon>
        <taxon>Bacillati</taxon>
        <taxon>Actinomycetota</taxon>
        <taxon>Actinomycetes</taxon>
        <taxon>Micromonosporales</taxon>
        <taxon>Micromonosporaceae</taxon>
        <taxon>Actinoplanes</taxon>
    </lineage>
</organism>
<keyword evidence="2" id="KW-1185">Reference proteome</keyword>
<dbReference type="RefSeq" id="WP_092544686.1">
    <property type="nucleotide sequence ID" value="NZ_BOMJ01000036.1"/>
</dbReference>
<protein>
    <submittedName>
        <fullName evidence="1">Uncharacterized protein</fullName>
    </submittedName>
</protein>
<dbReference type="EMBL" id="LT629758">
    <property type="protein sequence ID" value="SDT15226.1"/>
    <property type="molecule type" value="Genomic_DNA"/>
</dbReference>
<proteinExistence type="predicted"/>
<accession>A0A1H1Y2L3</accession>
<evidence type="ECO:0000313" key="2">
    <source>
        <dbReference type="Proteomes" id="UP000198688"/>
    </source>
</evidence>
<name>A0A1H1Y2L3_9ACTN</name>
<dbReference type="AlphaFoldDB" id="A0A1H1Y2L3"/>
<dbReference type="Proteomes" id="UP000198688">
    <property type="component" value="Chromosome I"/>
</dbReference>